<dbReference type="Proteomes" id="UP000318375">
    <property type="component" value="Segment"/>
</dbReference>
<keyword evidence="2" id="KW-1185">Reference proteome</keyword>
<gene>
    <name evidence="1" type="primary">5</name>
    <name evidence="1" type="ORF">SEA_PUPPER_5</name>
</gene>
<name>A0A4Y6EJ41_9CAUD</name>
<sequence>MSDRWPYGEIPAHLRIVDRWSSRHNAFRLELQQHGPTRRTISTRRQLYGWRTIHTVPDAITLIPHQRNYLLSYVQALMTPPRRYDEYIPPVPPRPALSDDACARWRFDEVFGQPEDKETP</sequence>
<dbReference type="RefSeq" id="YP_010058794.1">
    <property type="nucleotide sequence ID" value="NC_054723.1"/>
</dbReference>
<protein>
    <submittedName>
        <fullName evidence="1">Uncharacterized protein</fullName>
    </submittedName>
</protein>
<proteinExistence type="predicted"/>
<dbReference type="GeneID" id="64766023"/>
<reference evidence="1 2" key="1">
    <citation type="submission" date="2019-05" db="EMBL/GenBank/DDBJ databases">
        <authorList>
            <person name="Pope W.H."/>
            <person name="Garlena R.A."/>
            <person name="Russell D.A."/>
            <person name="Jacobs-Sera D."/>
            <person name="Hatfull G.F."/>
        </authorList>
    </citation>
    <scope>NUCLEOTIDE SEQUENCE [LARGE SCALE GENOMIC DNA]</scope>
</reference>
<evidence type="ECO:0000313" key="2">
    <source>
        <dbReference type="Proteomes" id="UP000318375"/>
    </source>
</evidence>
<evidence type="ECO:0000313" key="1">
    <source>
        <dbReference type="EMBL" id="QDF18492.1"/>
    </source>
</evidence>
<dbReference type="EMBL" id="MK977695">
    <property type="protein sequence ID" value="QDF18492.1"/>
    <property type="molecule type" value="Genomic_DNA"/>
</dbReference>
<dbReference type="KEGG" id="vg:64766023"/>
<organism evidence="1 2">
    <name type="scientific">Gordonia phage Pupper</name>
    <dbReference type="NCBI Taxonomy" id="2571249"/>
    <lineage>
        <taxon>Viruses</taxon>
        <taxon>Duplodnaviria</taxon>
        <taxon>Heunggongvirae</taxon>
        <taxon>Uroviricota</taxon>
        <taxon>Caudoviricetes</taxon>
        <taxon>Puppervirus</taxon>
        <taxon>Puppervirus Pupper</taxon>
    </lineage>
</organism>
<accession>A0A4Y6EJ41</accession>